<comment type="caution">
    <text evidence="2">The sequence shown here is derived from an EMBL/GenBank/DDBJ whole genome shotgun (WGS) entry which is preliminary data.</text>
</comment>
<feature type="region of interest" description="Disordered" evidence="1">
    <location>
        <begin position="116"/>
        <end position="137"/>
    </location>
</feature>
<dbReference type="OrthoDB" id="3039988at2759"/>
<gene>
    <name evidence="2" type="ORF">NEOLI_003071</name>
</gene>
<evidence type="ECO:0000256" key="1">
    <source>
        <dbReference type="SAM" id="MobiDB-lite"/>
    </source>
</evidence>
<protein>
    <submittedName>
        <fullName evidence="2">Nucleic-acid-binding protein from mobile element jockey</fullName>
    </submittedName>
</protein>
<feature type="region of interest" description="Disordered" evidence="1">
    <location>
        <begin position="228"/>
        <end position="259"/>
    </location>
</feature>
<evidence type="ECO:0000313" key="3">
    <source>
        <dbReference type="Proteomes" id="UP000186594"/>
    </source>
</evidence>
<evidence type="ECO:0000313" key="2">
    <source>
        <dbReference type="EMBL" id="OLL22715.1"/>
    </source>
</evidence>
<accession>A0A1U7LJ86</accession>
<proteinExistence type="predicted"/>
<sequence>MASSISFRGRSIDTVLFESLSLLDDVVHMPLGTDTKQRTCTLGGYNRIYNSIVKIVNDLGFLSRSDRIARSNCADNSQSERESIEMPLPESDHSHASTYPDEIDEHGRTMSAFDWSCTNESRPSSSKMNVEGGTAEVGSPKSLALSLHTTNYHQLDKHIPDDRPIELTTCGSVNYGSGGPWRSCWTRESPRLEKLVNGDAQLAFPSSRARSDIYPVASGKQQTSLSFDLANQDGPERPASIELSGSKSPRVFKGHSQGSPSPFVSQNYAVVGHRVPVDSINLSFPVVYATIDKISTENSNVPGLDITELAWLTRKGHHPVTSALLIRVTSSATMKYLVVNGIIINGQIILCNKFKPKSIQCSRCYRWGHGVSLCKAKWPTCPMCAGVHERSACGMGPKEYVCVTCGGSHTAWDRRCPERPPLMKAPAAKI</sequence>
<dbReference type="AlphaFoldDB" id="A0A1U7LJ86"/>
<keyword evidence="3" id="KW-1185">Reference proteome</keyword>
<dbReference type="EMBL" id="LXFE01002894">
    <property type="protein sequence ID" value="OLL22715.1"/>
    <property type="molecule type" value="Genomic_DNA"/>
</dbReference>
<name>A0A1U7LJ86_NEOID</name>
<reference evidence="2 3" key="1">
    <citation type="submission" date="2016-04" db="EMBL/GenBank/DDBJ databases">
        <title>Evolutionary innovation and constraint leading to complex multicellularity in the Ascomycota.</title>
        <authorList>
            <person name="Cisse O."/>
            <person name="Nguyen A."/>
            <person name="Hewitt D.A."/>
            <person name="Jedd G."/>
            <person name="Stajich J.E."/>
        </authorList>
    </citation>
    <scope>NUCLEOTIDE SEQUENCE [LARGE SCALE GENOMIC DNA]</scope>
    <source>
        <strain evidence="2 3">DAH-3</strain>
    </source>
</reference>
<feature type="region of interest" description="Disordered" evidence="1">
    <location>
        <begin position="71"/>
        <end position="102"/>
    </location>
</feature>
<dbReference type="Proteomes" id="UP000186594">
    <property type="component" value="Unassembled WGS sequence"/>
</dbReference>
<organism evidence="2 3">
    <name type="scientific">Neolecta irregularis (strain DAH-3)</name>
    <dbReference type="NCBI Taxonomy" id="1198029"/>
    <lineage>
        <taxon>Eukaryota</taxon>
        <taxon>Fungi</taxon>
        <taxon>Dikarya</taxon>
        <taxon>Ascomycota</taxon>
        <taxon>Taphrinomycotina</taxon>
        <taxon>Neolectales</taxon>
        <taxon>Neolectaceae</taxon>
        <taxon>Neolecta</taxon>
    </lineage>
</organism>
<feature type="compositionally biased region" description="Polar residues" evidence="1">
    <location>
        <begin position="116"/>
        <end position="128"/>
    </location>
</feature>
<feature type="compositionally biased region" description="Basic and acidic residues" evidence="1">
    <location>
        <begin position="78"/>
        <end position="95"/>
    </location>
</feature>